<evidence type="ECO:0000313" key="3">
    <source>
        <dbReference type="Proteomes" id="UP001303889"/>
    </source>
</evidence>
<reference evidence="2" key="2">
    <citation type="submission" date="2023-05" db="EMBL/GenBank/DDBJ databases">
        <authorList>
            <consortium name="Lawrence Berkeley National Laboratory"/>
            <person name="Steindorff A."/>
            <person name="Hensen N."/>
            <person name="Bonometti L."/>
            <person name="Westerberg I."/>
            <person name="Brannstrom I.O."/>
            <person name="Guillou S."/>
            <person name="Cros-Aarteil S."/>
            <person name="Calhoun S."/>
            <person name="Haridas S."/>
            <person name="Kuo A."/>
            <person name="Mondo S."/>
            <person name="Pangilinan J."/>
            <person name="Riley R."/>
            <person name="Labutti K."/>
            <person name="Andreopoulos B."/>
            <person name="Lipzen A."/>
            <person name="Chen C."/>
            <person name="Yanf M."/>
            <person name="Daum C."/>
            <person name="Ng V."/>
            <person name="Clum A."/>
            <person name="Ohm R."/>
            <person name="Martin F."/>
            <person name="Silar P."/>
            <person name="Natvig D."/>
            <person name="Lalanne C."/>
            <person name="Gautier V."/>
            <person name="Ament-Velasquez S.L."/>
            <person name="Kruys A."/>
            <person name="Hutchinson M.I."/>
            <person name="Powell A.J."/>
            <person name="Barry K."/>
            <person name="Miller A.N."/>
            <person name="Grigoriev I.V."/>
            <person name="Debuchy R."/>
            <person name="Gladieux P."/>
            <person name="Thoren M.H."/>
            <person name="Johannesson H."/>
        </authorList>
    </citation>
    <scope>NUCLEOTIDE SEQUENCE</scope>
    <source>
        <strain evidence="2">CBS 103.79</strain>
    </source>
</reference>
<feature type="region of interest" description="Disordered" evidence="1">
    <location>
        <begin position="425"/>
        <end position="445"/>
    </location>
</feature>
<dbReference type="PANTHER" id="PTHR37535">
    <property type="entry name" value="FLUG DOMAIN PROTEIN"/>
    <property type="match status" value="1"/>
</dbReference>
<protein>
    <submittedName>
        <fullName evidence="2">Uncharacterized protein</fullName>
    </submittedName>
</protein>
<evidence type="ECO:0000313" key="2">
    <source>
        <dbReference type="EMBL" id="KAK3904457.1"/>
    </source>
</evidence>
<dbReference type="PANTHER" id="PTHR37535:SF4">
    <property type="entry name" value="FLUG DOMAIN-CONTAINING PROTEIN"/>
    <property type="match status" value="1"/>
</dbReference>
<dbReference type="AlphaFoldDB" id="A0AAN6RV03"/>
<reference evidence="2" key="1">
    <citation type="journal article" date="2023" name="Mol. Phylogenet. Evol.">
        <title>Genome-scale phylogeny and comparative genomics of the fungal order Sordariales.</title>
        <authorList>
            <person name="Hensen N."/>
            <person name="Bonometti L."/>
            <person name="Westerberg I."/>
            <person name="Brannstrom I.O."/>
            <person name="Guillou S."/>
            <person name="Cros-Aarteil S."/>
            <person name="Calhoun S."/>
            <person name="Haridas S."/>
            <person name="Kuo A."/>
            <person name="Mondo S."/>
            <person name="Pangilinan J."/>
            <person name="Riley R."/>
            <person name="LaButti K."/>
            <person name="Andreopoulos B."/>
            <person name="Lipzen A."/>
            <person name="Chen C."/>
            <person name="Yan M."/>
            <person name="Daum C."/>
            <person name="Ng V."/>
            <person name="Clum A."/>
            <person name="Steindorff A."/>
            <person name="Ohm R.A."/>
            <person name="Martin F."/>
            <person name="Silar P."/>
            <person name="Natvig D.O."/>
            <person name="Lalanne C."/>
            <person name="Gautier V."/>
            <person name="Ament-Velasquez S.L."/>
            <person name="Kruys A."/>
            <person name="Hutchinson M.I."/>
            <person name="Powell A.J."/>
            <person name="Barry K."/>
            <person name="Miller A.N."/>
            <person name="Grigoriev I.V."/>
            <person name="Debuchy R."/>
            <person name="Gladieux P."/>
            <person name="Hiltunen Thoren M."/>
            <person name="Johannesson H."/>
        </authorList>
    </citation>
    <scope>NUCLEOTIDE SEQUENCE</scope>
    <source>
        <strain evidence="2">CBS 103.79</strain>
    </source>
</reference>
<organism evidence="2 3">
    <name type="scientific">Staphylotrichum tortipilum</name>
    <dbReference type="NCBI Taxonomy" id="2831512"/>
    <lineage>
        <taxon>Eukaryota</taxon>
        <taxon>Fungi</taxon>
        <taxon>Dikarya</taxon>
        <taxon>Ascomycota</taxon>
        <taxon>Pezizomycotina</taxon>
        <taxon>Sordariomycetes</taxon>
        <taxon>Sordariomycetidae</taxon>
        <taxon>Sordariales</taxon>
        <taxon>Chaetomiaceae</taxon>
        <taxon>Staphylotrichum</taxon>
    </lineage>
</organism>
<dbReference type="InterPro" id="IPR021842">
    <property type="entry name" value="DUF3435"/>
</dbReference>
<sequence>FTGARPAEFVDREKQADDKECLEIFAQSVMKSIPHDEDEASNKHSRLLEEMISQEYEGRGRPKALCYEDILLMVVCHPETGEDTLAMYIRLAHHKGMDNKPKPTIFFFTPARRLIFCFISVIVSLAVHDGAFAVSKFTSAREVFQAKNRGPVKSSALRWKEEWLKRPVFRQHDESTAQEESDERKPLPYHKLHYDMERQSLDAGEENKIEPKAWPKATEAVRDQMMRHDPGWATFNNAYLNEKVGFHLQNAFLDEPTEDSLLAMLSHIGLMRDPRASKDMVPDEVWELMPSDPQIEAMKAERARLKGGRYRIKGSENEGQIRQLTKLIATKEQQRKTAIRREYRKHYFYNRPTWDMEADGQEEEEYVEPAVDLQIPERARLAEILCNQPDNLSPAGLLELRIQAAELMVILCGKRETARPGRIRRRAQAQADVTVKEESPGPGPPDLRITIATSQRSCALQRFSPLCRCQCHRSQISSLATNNLDSTKFLPSQLCARMM</sequence>
<evidence type="ECO:0000256" key="1">
    <source>
        <dbReference type="SAM" id="MobiDB-lite"/>
    </source>
</evidence>
<keyword evidence="3" id="KW-1185">Reference proteome</keyword>
<gene>
    <name evidence="2" type="ORF">C8A05DRAFT_13642</name>
</gene>
<accession>A0AAN6RV03</accession>
<name>A0AAN6RV03_9PEZI</name>
<dbReference type="Proteomes" id="UP001303889">
    <property type="component" value="Unassembled WGS sequence"/>
</dbReference>
<dbReference type="Pfam" id="PF11917">
    <property type="entry name" value="DUF3435"/>
    <property type="match status" value="1"/>
</dbReference>
<comment type="caution">
    <text evidence="2">The sequence shown here is derived from an EMBL/GenBank/DDBJ whole genome shotgun (WGS) entry which is preliminary data.</text>
</comment>
<proteinExistence type="predicted"/>
<feature type="non-terminal residue" evidence="2">
    <location>
        <position position="1"/>
    </location>
</feature>
<dbReference type="EMBL" id="MU855396">
    <property type="protein sequence ID" value="KAK3904457.1"/>
    <property type="molecule type" value="Genomic_DNA"/>
</dbReference>